<dbReference type="PANTHER" id="PTHR43194">
    <property type="entry name" value="HYDROLASE ALPHA/BETA FOLD FAMILY"/>
    <property type="match status" value="1"/>
</dbReference>
<dbReference type="PANTHER" id="PTHR43194:SF2">
    <property type="entry name" value="PEROXISOMAL MEMBRANE PROTEIN LPX1"/>
    <property type="match status" value="1"/>
</dbReference>
<organism evidence="2 3">
    <name type="scientific">Lentinula raphanica</name>
    <dbReference type="NCBI Taxonomy" id="153919"/>
    <lineage>
        <taxon>Eukaryota</taxon>
        <taxon>Fungi</taxon>
        <taxon>Dikarya</taxon>
        <taxon>Basidiomycota</taxon>
        <taxon>Agaricomycotina</taxon>
        <taxon>Agaricomycetes</taxon>
        <taxon>Agaricomycetidae</taxon>
        <taxon>Agaricales</taxon>
        <taxon>Marasmiineae</taxon>
        <taxon>Omphalotaceae</taxon>
        <taxon>Lentinula</taxon>
    </lineage>
</organism>
<evidence type="ECO:0000313" key="3">
    <source>
        <dbReference type="Proteomes" id="UP001163846"/>
    </source>
</evidence>
<accession>A0AA38UBX1</accession>
<evidence type="ECO:0000313" key="2">
    <source>
        <dbReference type="EMBL" id="KAJ3836757.1"/>
    </source>
</evidence>
<dbReference type="AlphaFoldDB" id="A0AA38UBX1"/>
<keyword evidence="2" id="KW-0378">Hydrolase</keyword>
<proteinExistence type="predicted"/>
<dbReference type="GO" id="GO:0016787">
    <property type="term" value="F:hydrolase activity"/>
    <property type="evidence" value="ECO:0007669"/>
    <property type="project" value="UniProtKB-KW"/>
</dbReference>
<dbReference type="SUPFAM" id="SSF53474">
    <property type="entry name" value="alpha/beta-Hydrolases"/>
    <property type="match status" value="1"/>
</dbReference>
<comment type="caution">
    <text evidence="2">The sequence shown here is derived from an EMBL/GenBank/DDBJ whole genome shotgun (WGS) entry which is preliminary data.</text>
</comment>
<evidence type="ECO:0000259" key="1">
    <source>
        <dbReference type="Pfam" id="PF12697"/>
    </source>
</evidence>
<sequence>MKCSFFPSFFPCRMPEPSISLVYPRPTSAIAGPPKFPQFSYSGLPVELSSIYPPPEPLSKPDLPSEQRKPIWGDDKHIPYTLSTHIVPAAYLREDEDIELPDTPPADGTMTKEERKVCIQTADLKLREIRRKYEDKGRRPQHKALWLCLNRYVRTSGNTNGGYTLFFAHANGFHKETWEPTILSLLSSKNSQYLVQEIWVWEACNHGDSALLNTGRLNTLIHTRTAARDLLNFLIYFLPSTPGLTPLPTHLPRVAQLEVDRRIRNGFLSPNSPRDPICAVGHSFGGTISTLAAISHPSLFNSLFLVDPVITYPNPQFYYTPSSLALGALGRRRSWTNRDDARKGFLESDFFRVWDPRVLDLYVEAALYQDQDRVHLKTSPIQEAIVFIDAGTGAPEAWVRLWKRELDPRIRLRWAMPAPGKPELDPRPNATRDRVWLRPENCSNVRIEGSGHLITQEKPALLGTEIAKFLEETLMLGNRARL</sequence>
<dbReference type="EMBL" id="MU806295">
    <property type="protein sequence ID" value="KAJ3836757.1"/>
    <property type="molecule type" value="Genomic_DNA"/>
</dbReference>
<name>A0AA38UBX1_9AGAR</name>
<protein>
    <submittedName>
        <fullName evidence="2">Alpha/Beta hydrolase protein</fullName>
    </submittedName>
</protein>
<dbReference type="Proteomes" id="UP001163846">
    <property type="component" value="Unassembled WGS sequence"/>
</dbReference>
<dbReference type="Gene3D" id="3.40.50.1820">
    <property type="entry name" value="alpha/beta hydrolase"/>
    <property type="match status" value="1"/>
</dbReference>
<dbReference type="Pfam" id="PF12697">
    <property type="entry name" value="Abhydrolase_6"/>
    <property type="match status" value="1"/>
</dbReference>
<keyword evidence="3" id="KW-1185">Reference proteome</keyword>
<reference evidence="2" key="1">
    <citation type="submission" date="2022-08" db="EMBL/GenBank/DDBJ databases">
        <authorList>
            <consortium name="DOE Joint Genome Institute"/>
            <person name="Min B."/>
            <person name="Riley R."/>
            <person name="Sierra-Patev S."/>
            <person name="Naranjo-Ortiz M."/>
            <person name="Looney B."/>
            <person name="Konkel Z."/>
            <person name="Slot J.C."/>
            <person name="Sakamoto Y."/>
            <person name="Steenwyk J.L."/>
            <person name="Rokas A."/>
            <person name="Carro J."/>
            <person name="Camarero S."/>
            <person name="Ferreira P."/>
            <person name="Molpeceres G."/>
            <person name="Ruiz-Duenas F.J."/>
            <person name="Serrano A."/>
            <person name="Henrissat B."/>
            <person name="Drula E."/>
            <person name="Hughes K.W."/>
            <person name="Mata J.L."/>
            <person name="Ishikawa N.K."/>
            <person name="Vargas-Isla R."/>
            <person name="Ushijima S."/>
            <person name="Smith C.A."/>
            <person name="Ahrendt S."/>
            <person name="Andreopoulos W."/>
            <person name="He G."/>
            <person name="Labutti K."/>
            <person name="Lipzen A."/>
            <person name="Ng V."/>
            <person name="Sandor L."/>
            <person name="Barry K."/>
            <person name="Martinez A.T."/>
            <person name="Xiao Y."/>
            <person name="Gibbons J.G."/>
            <person name="Terashima K."/>
            <person name="Hibbett D.S."/>
            <person name="Grigoriev I.V."/>
        </authorList>
    </citation>
    <scope>NUCLEOTIDE SEQUENCE</scope>
    <source>
        <strain evidence="2">TFB9207</strain>
    </source>
</reference>
<dbReference type="InterPro" id="IPR029058">
    <property type="entry name" value="AB_hydrolase_fold"/>
</dbReference>
<dbReference type="InterPro" id="IPR050228">
    <property type="entry name" value="Carboxylesterase_BioH"/>
</dbReference>
<gene>
    <name evidence="2" type="ORF">F5878DRAFT_624304</name>
</gene>
<dbReference type="InterPro" id="IPR000073">
    <property type="entry name" value="AB_hydrolase_1"/>
</dbReference>
<feature type="domain" description="AB hydrolase-1" evidence="1">
    <location>
        <begin position="166"/>
        <end position="460"/>
    </location>
</feature>